<dbReference type="Gene3D" id="3.10.50.40">
    <property type="match status" value="1"/>
</dbReference>
<evidence type="ECO:0000256" key="7">
    <source>
        <dbReference type="ARBA" id="ARBA00023235"/>
    </source>
</evidence>
<reference evidence="11 14" key="1">
    <citation type="journal article" date="2015" name="ISME J.">
        <title>Elemental sulfur and acetate can support life of a novel strictly anaerobic haloarchaeon.</title>
        <authorList>
            <person name="Sorokin D.Y."/>
            <person name="Kublanov I.V."/>
            <person name="Gavrilov S.N."/>
            <person name="Rojo D."/>
            <person name="Roman P."/>
            <person name="Golyshin P.N."/>
            <person name="Slepak V.Z."/>
            <person name="Smedile F."/>
            <person name="Ferrer M."/>
            <person name="Messina E."/>
            <person name="La Cono V."/>
            <person name="Yakimov M.M."/>
        </authorList>
    </citation>
    <scope>NUCLEOTIDE SEQUENCE [LARGE SCALE GENOMIC DNA]</scope>
    <source>
        <strain evidence="11 14">HSR2</strain>
    </source>
</reference>
<reference evidence="13" key="2">
    <citation type="submission" date="2015-05" db="EMBL/GenBank/DDBJ databases">
        <title>Complete genome sequence of Halanaeroarchaeum sulfurireducens type strain M27-SA2, a sulfate-reducer haloarchaeon from marine anoxic lake Medee.</title>
        <authorList>
            <person name="Messina E."/>
            <person name="Kublanov I.V."/>
            <person name="Toshchakov S."/>
            <person name="Arcadi E."/>
            <person name="La Spada G."/>
            <person name="La Cono V."/>
            <person name="Yakimov M.M."/>
        </authorList>
    </citation>
    <scope>NUCLEOTIDE SEQUENCE [LARGE SCALE GENOMIC DNA]</scope>
    <source>
        <strain evidence="13">M27-SA2</strain>
    </source>
</reference>
<dbReference type="KEGG" id="hsf:HLASA_1110"/>
<evidence type="ECO:0000313" key="12">
    <source>
        <dbReference type="EMBL" id="ALG82005.1"/>
    </source>
</evidence>
<keyword evidence="14" id="KW-1185">Reference proteome</keyword>
<proteinExistence type="inferred from homology"/>
<comment type="similarity">
    <text evidence="3 9">Belongs to the FKBP-type PPIase family.</text>
</comment>
<dbReference type="OrthoDB" id="8615at2157"/>
<name>A0A0F7PD84_9EURY</name>
<dbReference type="RefSeq" id="WP_050048348.1">
    <property type="nucleotide sequence ID" value="NZ_CP008874.1"/>
</dbReference>
<evidence type="ECO:0000256" key="6">
    <source>
        <dbReference type="ARBA" id="ARBA00023186"/>
    </source>
</evidence>
<dbReference type="KEGG" id="hsu:HLASF_1121"/>
<dbReference type="STRING" id="1604004.HLASA_1110"/>
<dbReference type="Proteomes" id="UP000060390">
    <property type="component" value="Chromosome"/>
</dbReference>
<accession>A0A0F7PD84</accession>
<dbReference type="PANTHER" id="PTHR47861">
    <property type="entry name" value="FKBP-TYPE PEPTIDYL-PROLYL CIS-TRANS ISOMERASE SLYD"/>
    <property type="match status" value="1"/>
</dbReference>
<evidence type="ECO:0000256" key="5">
    <source>
        <dbReference type="ARBA" id="ARBA00023110"/>
    </source>
</evidence>
<dbReference type="InterPro" id="IPR046357">
    <property type="entry name" value="PPIase_dom_sf"/>
</dbReference>
<dbReference type="InterPro" id="IPR001179">
    <property type="entry name" value="PPIase_FKBP_dom"/>
</dbReference>
<evidence type="ECO:0000259" key="10">
    <source>
        <dbReference type="PROSITE" id="PS50059"/>
    </source>
</evidence>
<keyword evidence="5 8" id="KW-0697">Rotamase</keyword>
<protein>
    <recommendedName>
        <fullName evidence="9">Peptidyl-prolyl cis-trans isomerase</fullName>
        <ecNumber evidence="9">5.2.1.8</ecNumber>
    </recommendedName>
</protein>
<dbReference type="GeneID" id="26010464"/>
<dbReference type="PATRIC" id="fig|1604004.4.peg.1183"/>
<dbReference type="Proteomes" id="UP000069906">
    <property type="component" value="Chromosome"/>
</dbReference>
<dbReference type="EMBL" id="CP008874">
    <property type="protein sequence ID" value="AKH97609.1"/>
    <property type="molecule type" value="Genomic_DNA"/>
</dbReference>
<reference evidence="12 13" key="3">
    <citation type="journal article" date="2016" name="Stand. Genomic Sci.">
        <title>Complete genome sequence of 'Halanaeroarchaeum sulfurireducens' M27-SA2, a sulfur-reducing and acetate-oxidizing haloarchaeon from the deep-sea hypersaline anoxic lake Medee.</title>
        <authorList>
            <person name="Messina E."/>
            <person name="Sorokin D.Y."/>
            <person name="Kublanov I.V."/>
            <person name="Toshchakov S."/>
            <person name="Lopatina A."/>
            <person name="Arcadi E."/>
            <person name="Smedile F."/>
            <person name="La Spada G."/>
            <person name="La Cono V."/>
            <person name="Yakimov M.M."/>
        </authorList>
    </citation>
    <scope>NUCLEOTIDE SEQUENCE [LARGE SCALE GENOMIC DNA]</scope>
    <source>
        <strain evidence="12 13">M27-SA2</strain>
    </source>
</reference>
<evidence type="ECO:0000313" key="13">
    <source>
        <dbReference type="Proteomes" id="UP000060390"/>
    </source>
</evidence>
<keyword evidence="4" id="KW-0963">Cytoplasm</keyword>
<dbReference type="EC" id="5.2.1.8" evidence="9"/>
<feature type="domain" description="PPIase FKBP-type" evidence="10">
    <location>
        <begin position="6"/>
        <end position="86"/>
    </location>
</feature>
<dbReference type="PROSITE" id="PS50059">
    <property type="entry name" value="FKBP_PPIASE"/>
    <property type="match status" value="1"/>
</dbReference>
<evidence type="ECO:0000313" key="11">
    <source>
        <dbReference type="EMBL" id="AKH97609.1"/>
    </source>
</evidence>
<dbReference type="AlphaFoldDB" id="A0A0F7PD84"/>
<evidence type="ECO:0000313" key="14">
    <source>
        <dbReference type="Proteomes" id="UP000069906"/>
    </source>
</evidence>
<dbReference type="Pfam" id="PF00254">
    <property type="entry name" value="FKBP_C"/>
    <property type="match status" value="1"/>
</dbReference>
<dbReference type="PANTHER" id="PTHR47861:SF3">
    <property type="entry name" value="FKBP-TYPE PEPTIDYL-PROLYL CIS-TRANS ISOMERASE SLYD"/>
    <property type="match status" value="1"/>
</dbReference>
<evidence type="ECO:0000256" key="9">
    <source>
        <dbReference type="RuleBase" id="RU003915"/>
    </source>
</evidence>
<sequence length="156" mass="17177">MAIESGDTVSLEYIGRLPDGEIFDTSREAVADEAGIASEQPDREFAPLTVEMGAEQIIPGLEDALYDMTVGETDTVTIPPEKAYGEPTDEQIIEHDREEFDDMLQGQSPSEGMQVQTQQGQIGTIIALDDDVVEIDFNHELAGETLEFEVEILEIE</sequence>
<dbReference type="GO" id="GO:0042026">
    <property type="term" value="P:protein refolding"/>
    <property type="evidence" value="ECO:0007669"/>
    <property type="project" value="UniProtKB-ARBA"/>
</dbReference>
<keyword evidence="6" id="KW-0143">Chaperone</keyword>
<evidence type="ECO:0000256" key="4">
    <source>
        <dbReference type="ARBA" id="ARBA00022490"/>
    </source>
</evidence>
<evidence type="ECO:0000256" key="3">
    <source>
        <dbReference type="ARBA" id="ARBA00006577"/>
    </source>
</evidence>
<dbReference type="HOGENOM" id="CLU_098197_2_0_2"/>
<dbReference type="GO" id="GO:0005737">
    <property type="term" value="C:cytoplasm"/>
    <property type="evidence" value="ECO:0007669"/>
    <property type="project" value="UniProtKB-SubCell"/>
</dbReference>
<evidence type="ECO:0000256" key="1">
    <source>
        <dbReference type="ARBA" id="ARBA00000971"/>
    </source>
</evidence>
<evidence type="ECO:0000256" key="8">
    <source>
        <dbReference type="PROSITE-ProRule" id="PRU00277"/>
    </source>
</evidence>
<keyword evidence="7 8" id="KW-0413">Isomerase</keyword>
<organism evidence="11 14">
    <name type="scientific">Halanaeroarchaeum sulfurireducens</name>
    <dbReference type="NCBI Taxonomy" id="1604004"/>
    <lineage>
        <taxon>Archaea</taxon>
        <taxon>Methanobacteriati</taxon>
        <taxon>Methanobacteriota</taxon>
        <taxon>Stenosarchaea group</taxon>
        <taxon>Halobacteria</taxon>
        <taxon>Halobacteriales</taxon>
        <taxon>Halobacteriaceae</taxon>
        <taxon>Halanaeroarchaeum</taxon>
    </lineage>
</organism>
<dbReference type="GO" id="GO:0003755">
    <property type="term" value="F:peptidyl-prolyl cis-trans isomerase activity"/>
    <property type="evidence" value="ECO:0007669"/>
    <property type="project" value="UniProtKB-UniRule"/>
</dbReference>
<gene>
    <name evidence="11" type="primary">slpA</name>
    <name evidence="12" type="ORF">HLASA_1110</name>
    <name evidence="11" type="ORF">HLASF_1121</name>
</gene>
<dbReference type="EMBL" id="CP011564">
    <property type="protein sequence ID" value="ALG82005.1"/>
    <property type="molecule type" value="Genomic_DNA"/>
</dbReference>
<evidence type="ECO:0000256" key="2">
    <source>
        <dbReference type="ARBA" id="ARBA00004496"/>
    </source>
</evidence>
<dbReference type="SUPFAM" id="SSF54534">
    <property type="entry name" value="FKBP-like"/>
    <property type="match status" value="1"/>
</dbReference>
<comment type="subcellular location">
    <subcellularLocation>
        <location evidence="2">Cytoplasm</location>
    </subcellularLocation>
</comment>
<comment type="catalytic activity">
    <reaction evidence="1 8 9">
        <text>[protein]-peptidylproline (omega=180) = [protein]-peptidylproline (omega=0)</text>
        <dbReference type="Rhea" id="RHEA:16237"/>
        <dbReference type="Rhea" id="RHEA-COMP:10747"/>
        <dbReference type="Rhea" id="RHEA-COMP:10748"/>
        <dbReference type="ChEBI" id="CHEBI:83833"/>
        <dbReference type="ChEBI" id="CHEBI:83834"/>
        <dbReference type="EC" id="5.2.1.8"/>
    </reaction>
</comment>